<proteinExistence type="inferred from homology"/>
<comment type="caution">
    <text evidence="10">The sequence shown here is derived from an EMBL/GenBank/DDBJ whole genome shotgun (WGS) entry which is preliminary data.</text>
</comment>
<comment type="similarity">
    <text evidence="8">Belongs to the MenA family. Type 1 subfamily.</text>
</comment>
<dbReference type="Gene3D" id="1.10.357.140">
    <property type="entry name" value="UbiA prenyltransferase"/>
    <property type="match status" value="1"/>
</dbReference>
<evidence type="ECO:0000256" key="8">
    <source>
        <dbReference type="HAMAP-Rule" id="MF_01937"/>
    </source>
</evidence>
<dbReference type="Gene3D" id="1.20.120.1780">
    <property type="entry name" value="UbiA prenyltransferase"/>
    <property type="match status" value="1"/>
</dbReference>
<dbReference type="Proteomes" id="UP001597361">
    <property type="component" value="Unassembled WGS sequence"/>
</dbReference>
<feature type="transmembrane region" description="Helical" evidence="8">
    <location>
        <begin position="123"/>
        <end position="141"/>
    </location>
</feature>
<dbReference type="NCBIfam" id="NF004750">
    <property type="entry name" value="PRK06080.1-2"/>
    <property type="match status" value="1"/>
</dbReference>
<dbReference type="NCBIfam" id="TIGR00751">
    <property type="entry name" value="menA"/>
    <property type="match status" value="1"/>
</dbReference>
<dbReference type="InterPro" id="IPR026046">
    <property type="entry name" value="UBIAD1"/>
</dbReference>
<evidence type="ECO:0000313" key="10">
    <source>
        <dbReference type="EMBL" id="MFD2033503.1"/>
    </source>
</evidence>
<evidence type="ECO:0000256" key="4">
    <source>
        <dbReference type="ARBA" id="ARBA00022679"/>
    </source>
</evidence>
<feature type="transmembrane region" description="Helical" evidence="8">
    <location>
        <begin position="180"/>
        <end position="200"/>
    </location>
</feature>
<dbReference type="CDD" id="cd13962">
    <property type="entry name" value="PT_UbiA_UBIAD1"/>
    <property type="match status" value="1"/>
</dbReference>
<keyword evidence="7 8" id="KW-0472">Membrane</keyword>
<feature type="transmembrane region" description="Helical" evidence="8">
    <location>
        <begin position="20"/>
        <end position="37"/>
    </location>
</feature>
<evidence type="ECO:0000256" key="2">
    <source>
        <dbReference type="ARBA" id="ARBA00022428"/>
    </source>
</evidence>
<evidence type="ECO:0000256" key="3">
    <source>
        <dbReference type="ARBA" id="ARBA00022475"/>
    </source>
</evidence>
<accession>A0ABW4VI64</accession>
<gene>
    <name evidence="8" type="primary">menA</name>
    <name evidence="10" type="ORF">ACFSKL_01815</name>
</gene>
<dbReference type="InterPro" id="IPR000537">
    <property type="entry name" value="UbiA_prenyltransferase"/>
</dbReference>
<dbReference type="EMBL" id="JBHUHR010000003">
    <property type="protein sequence ID" value="MFD2033503.1"/>
    <property type="molecule type" value="Genomic_DNA"/>
</dbReference>
<comment type="subcellular location">
    <subcellularLocation>
        <location evidence="8">Cell membrane</location>
        <topology evidence="8">Multi-pass membrane protein</topology>
    </subcellularLocation>
    <subcellularLocation>
        <location evidence="1">Membrane</location>
        <topology evidence="1">Multi-pass membrane protein</topology>
    </subcellularLocation>
</comment>
<name>A0ABW4VI64_9BACT</name>
<dbReference type="RefSeq" id="WP_376882947.1">
    <property type="nucleotide sequence ID" value="NZ_JBHUHR010000003.1"/>
</dbReference>
<sequence>MEITLASKKQAWLHAIRLRTLPLALSSILMGSVLAAVHNHFRWGVFILAAITTVFLQILSNLANDYGDSIHGADSADRKGPVRAVQSGVISLPEMKKAMILFGILSLASGLLLLYIGLNSWKLFILFLGLGIMSIIAAITYTSGKKPYGYAGLGDISVFLFFGLLGVSGTYFLHSLSFDWTILLPAMSLGFFSAAVLNINNIRDIESDTKAGKKSIPVRIGKKAGIQYNWALIIGGNLAIVLFAIFQSFYWALLPLLVAPIMFRVAIGVSKGENPAMIDPYLKKMAISTLLWVVAFALGWFIFN</sequence>
<dbReference type="PANTHER" id="PTHR13929">
    <property type="entry name" value="1,4-DIHYDROXY-2-NAPHTHOATE OCTAPRENYLTRANSFERASE"/>
    <property type="match status" value="1"/>
</dbReference>
<organism evidence="10 11">
    <name type="scientific">Belliella marina</name>
    <dbReference type="NCBI Taxonomy" id="1644146"/>
    <lineage>
        <taxon>Bacteria</taxon>
        <taxon>Pseudomonadati</taxon>
        <taxon>Bacteroidota</taxon>
        <taxon>Cytophagia</taxon>
        <taxon>Cytophagales</taxon>
        <taxon>Cyclobacteriaceae</taxon>
        <taxon>Belliella</taxon>
    </lineage>
</organism>
<dbReference type="HAMAP" id="MF_01937">
    <property type="entry name" value="MenA_1"/>
    <property type="match status" value="1"/>
</dbReference>
<feature type="transmembrane region" description="Helical" evidence="8">
    <location>
        <begin position="98"/>
        <end position="117"/>
    </location>
</feature>
<dbReference type="Pfam" id="PF01040">
    <property type="entry name" value="UbiA"/>
    <property type="match status" value="1"/>
</dbReference>
<evidence type="ECO:0000256" key="7">
    <source>
        <dbReference type="ARBA" id="ARBA00023136"/>
    </source>
</evidence>
<feature type="transmembrane region" description="Helical" evidence="8">
    <location>
        <begin position="43"/>
        <end position="63"/>
    </location>
</feature>
<dbReference type="GO" id="GO:0046428">
    <property type="term" value="F:1,4-dihydroxy-2-naphthoate polyprenyltransferase activity"/>
    <property type="evidence" value="ECO:0007669"/>
    <property type="project" value="UniProtKB-EC"/>
</dbReference>
<feature type="transmembrane region" description="Helical" evidence="8">
    <location>
        <begin position="153"/>
        <end position="174"/>
    </location>
</feature>
<evidence type="ECO:0000256" key="1">
    <source>
        <dbReference type="ARBA" id="ARBA00004141"/>
    </source>
</evidence>
<feature type="transmembrane region" description="Helical" evidence="8">
    <location>
        <begin position="252"/>
        <end position="269"/>
    </location>
</feature>
<keyword evidence="3 8" id="KW-1003">Cell membrane</keyword>
<comment type="function">
    <text evidence="8">Conversion of 1,4-dihydroxy-2-naphthoate (DHNA) to demethylmenaquinone (DMK).</text>
</comment>
<dbReference type="EC" id="2.5.1.74" evidence="8 9"/>
<keyword evidence="2 8" id="KW-0474">Menaquinone biosynthesis</keyword>
<evidence type="ECO:0000256" key="9">
    <source>
        <dbReference type="NCBIfam" id="TIGR00751"/>
    </source>
</evidence>
<keyword evidence="6 8" id="KW-1133">Transmembrane helix</keyword>
<comment type="catalytic activity">
    <reaction evidence="8">
        <text>an all-trans-polyprenyl diphosphate + 1,4-dihydroxy-2-naphthoate + H(+) = a 2-demethylmenaquinol + CO2 + diphosphate</text>
        <dbReference type="Rhea" id="RHEA:26478"/>
        <dbReference type="Rhea" id="RHEA-COMP:9563"/>
        <dbReference type="Rhea" id="RHEA-COMP:9564"/>
        <dbReference type="ChEBI" id="CHEBI:11173"/>
        <dbReference type="ChEBI" id="CHEBI:15378"/>
        <dbReference type="ChEBI" id="CHEBI:16526"/>
        <dbReference type="ChEBI" id="CHEBI:33019"/>
        <dbReference type="ChEBI" id="CHEBI:55437"/>
        <dbReference type="ChEBI" id="CHEBI:58914"/>
        <dbReference type="EC" id="2.5.1.74"/>
    </reaction>
</comment>
<keyword evidence="11" id="KW-1185">Reference proteome</keyword>
<reference evidence="11" key="1">
    <citation type="journal article" date="2019" name="Int. J. Syst. Evol. Microbiol.">
        <title>The Global Catalogue of Microorganisms (GCM) 10K type strain sequencing project: providing services to taxonomists for standard genome sequencing and annotation.</title>
        <authorList>
            <consortium name="The Broad Institute Genomics Platform"/>
            <consortium name="The Broad Institute Genome Sequencing Center for Infectious Disease"/>
            <person name="Wu L."/>
            <person name="Ma J."/>
        </authorList>
    </citation>
    <scope>NUCLEOTIDE SEQUENCE [LARGE SCALE GENOMIC DNA]</scope>
    <source>
        <strain evidence="11">CGMCC 1.15180</strain>
    </source>
</reference>
<keyword evidence="4 8" id="KW-0808">Transferase</keyword>
<evidence type="ECO:0000313" key="11">
    <source>
        <dbReference type="Proteomes" id="UP001597361"/>
    </source>
</evidence>
<feature type="transmembrane region" description="Helical" evidence="8">
    <location>
        <begin position="281"/>
        <end position="303"/>
    </location>
</feature>
<keyword evidence="5 8" id="KW-0812">Transmembrane</keyword>
<feature type="transmembrane region" description="Helical" evidence="8">
    <location>
        <begin position="228"/>
        <end position="246"/>
    </location>
</feature>
<dbReference type="InterPro" id="IPR004657">
    <property type="entry name" value="MenA"/>
</dbReference>
<dbReference type="InterPro" id="IPR044878">
    <property type="entry name" value="UbiA_sf"/>
</dbReference>
<dbReference type="PANTHER" id="PTHR13929:SF0">
    <property type="entry name" value="UBIA PRENYLTRANSFERASE DOMAIN-CONTAINING PROTEIN 1"/>
    <property type="match status" value="1"/>
</dbReference>
<dbReference type="PIRSF" id="PIRSF005355">
    <property type="entry name" value="UBIAD1"/>
    <property type="match status" value="1"/>
</dbReference>
<evidence type="ECO:0000256" key="6">
    <source>
        <dbReference type="ARBA" id="ARBA00022989"/>
    </source>
</evidence>
<evidence type="ECO:0000256" key="5">
    <source>
        <dbReference type="ARBA" id="ARBA00022692"/>
    </source>
</evidence>
<comment type="pathway">
    <text evidence="8">Quinol/quinone metabolism; menaquinone biosynthesis; menaquinol from 1,4-dihydroxy-2-naphthoate: step 1/2.</text>
</comment>
<protein>
    <recommendedName>
        <fullName evidence="8 9">1,4-dihydroxy-2-naphthoate octaprenyltransferase</fullName>
        <shortName evidence="8">DHNA-octaprenyltransferase</shortName>
        <ecNumber evidence="8 9">2.5.1.74</ecNumber>
    </recommendedName>
</protein>